<comment type="caution">
    <text evidence="2">The sequence shown here is derived from an EMBL/GenBank/DDBJ whole genome shotgun (WGS) entry which is preliminary data.</text>
</comment>
<keyword evidence="1" id="KW-0812">Transmembrane</keyword>
<keyword evidence="1" id="KW-0472">Membrane</keyword>
<accession>A0A7W7CUT1</accession>
<evidence type="ECO:0000256" key="1">
    <source>
        <dbReference type="SAM" id="Phobius"/>
    </source>
</evidence>
<evidence type="ECO:0000313" key="3">
    <source>
        <dbReference type="Proteomes" id="UP000542742"/>
    </source>
</evidence>
<dbReference type="AlphaFoldDB" id="A0A7W7CUT1"/>
<name>A0A7W7CUT1_9ACTN</name>
<feature type="transmembrane region" description="Helical" evidence="1">
    <location>
        <begin position="47"/>
        <end position="65"/>
    </location>
</feature>
<keyword evidence="3" id="KW-1185">Reference proteome</keyword>
<organism evidence="2 3">
    <name type="scientific">Paractinoplanes abujensis</name>
    <dbReference type="NCBI Taxonomy" id="882441"/>
    <lineage>
        <taxon>Bacteria</taxon>
        <taxon>Bacillati</taxon>
        <taxon>Actinomycetota</taxon>
        <taxon>Actinomycetes</taxon>
        <taxon>Micromonosporales</taxon>
        <taxon>Micromonosporaceae</taxon>
        <taxon>Paractinoplanes</taxon>
    </lineage>
</organism>
<reference evidence="2 3" key="1">
    <citation type="submission" date="2020-08" db="EMBL/GenBank/DDBJ databases">
        <title>Sequencing the genomes of 1000 actinobacteria strains.</title>
        <authorList>
            <person name="Klenk H.-P."/>
        </authorList>
    </citation>
    <scope>NUCLEOTIDE SEQUENCE [LARGE SCALE GENOMIC DNA]</scope>
    <source>
        <strain evidence="2 3">DSM 45518</strain>
    </source>
</reference>
<gene>
    <name evidence="2" type="ORF">BKA14_005215</name>
</gene>
<dbReference type="EMBL" id="JACHMF010000001">
    <property type="protein sequence ID" value="MBB4695067.1"/>
    <property type="molecule type" value="Genomic_DNA"/>
</dbReference>
<evidence type="ECO:0000313" key="2">
    <source>
        <dbReference type="EMBL" id="MBB4695067.1"/>
    </source>
</evidence>
<evidence type="ECO:0008006" key="4">
    <source>
        <dbReference type="Google" id="ProtNLM"/>
    </source>
</evidence>
<dbReference type="Proteomes" id="UP000542742">
    <property type="component" value="Unassembled WGS sequence"/>
</dbReference>
<keyword evidence="1" id="KW-1133">Transmembrane helix</keyword>
<proteinExistence type="predicted"/>
<dbReference type="RefSeq" id="WP_184953468.1">
    <property type="nucleotide sequence ID" value="NZ_BOMC01000072.1"/>
</dbReference>
<protein>
    <recommendedName>
        <fullName evidence="4">Fimbrial assembly family protein</fullName>
    </recommendedName>
</protein>
<sequence>MTTTQTSLMPVDPAVSPAQASRVLAIRANLLPDEITAGRNARRTRSLLIATVLAVIAGLGGWYVYAVQNLDSATENLTSATDSVAKAQNDKKKYAGVTGIISDRDQVKADLKTLMANDLPWAKTTDTLRSTAAAANVTVKDMGANVVLDAAAPAADGKAAAATERTVAMINLTGQAPDKTDVAVFVDKLAGLKGFADPYVTSVSKNGEEKWDYALSVKVTSAALCGRFTTACAATGGN</sequence>